<dbReference type="SMART" id="SM00531">
    <property type="entry name" value="TFIIE"/>
    <property type="match status" value="1"/>
</dbReference>
<feature type="domain" description="HTH TFE/IIEalpha-type" evidence="5">
    <location>
        <begin position="12"/>
        <end position="107"/>
    </location>
</feature>
<reference evidence="6 7" key="2">
    <citation type="journal article" date="2014" name="J. Gen. Appl. Microbiol.">
        <title>The early diverging ascomycetous budding yeast Saitoella complicata has three histone deacetylases belonging to the Clr6, Hos2, and Rpd3 lineages.</title>
        <authorList>
            <person name="Nishida H."/>
            <person name="Matsumoto T."/>
            <person name="Kondo S."/>
            <person name="Hamamoto M."/>
            <person name="Yoshikawa H."/>
        </authorList>
    </citation>
    <scope>NUCLEOTIDE SEQUENCE [LARGE SCALE GENOMIC DNA]</scope>
    <source>
        <strain evidence="6 7">NRRL Y-17804</strain>
    </source>
</reference>
<evidence type="ECO:0000313" key="7">
    <source>
        <dbReference type="Proteomes" id="UP000033140"/>
    </source>
</evidence>
<comment type="caution">
    <text evidence="6">The sequence shown here is derived from an EMBL/GenBank/DDBJ whole genome shotgun (WGS) entry which is preliminary data.</text>
</comment>
<sequence length="412" mass="44930">MAVDPKDTPPAVRNLIQTVTRCFYDTRQIIVIDALLKHLALRDDELGLMLNGSGGKNNKEVHKICGKLREDRLLNHVTRPEIKEGQQRPINRNYYYIDLRPTIDAIKWRVYKLVKAVEATTRNDYDTNGYICPQCKKRFGPLEVVSLWGPDMLNFICDNCGAVLTEDTESAESKASHERMNRLMAQLKRIRDALRLVDEINVPESDFESLLERRLVPFPSTTSATDTVSLPASQAVPKTVTGATSTTTAATFTIDYSVDGGLSAANKEEEEKRRAAAVANALPEWHSKSTVSGDLTYAGKPAAADVSYVAGTAAAGAVPAAGTEEKKADIKEVEANDEIAAFYAALAADREKTAAAAAAEEAEDEDEDEDGFEDVPMATLSAAPVPTTTDVIRPPKTDSDDSDDDDDAFEDV</sequence>
<gene>
    <name evidence="6" type="ORF">G7K_3716-t1</name>
</gene>
<keyword evidence="7" id="KW-1185">Reference proteome</keyword>
<keyword evidence="2" id="KW-0805">Transcription regulation</keyword>
<comment type="similarity">
    <text evidence="1">Belongs to the TFIIE alpha subunit family.</text>
</comment>
<dbReference type="EMBL" id="BACD03000023">
    <property type="protein sequence ID" value="GAO49567.1"/>
    <property type="molecule type" value="Genomic_DNA"/>
</dbReference>
<dbReference type="GO" id="GO:0005673">
    <property type="term" value="C:transcription factor TFIIE complex"/>
    <property type="evidence" value="ECO:0007669"/>
    <property type="project" value="TreeGrafter"/>
</dbReference>
<dbReference type="InterPro" id="IPR017919">
    <property type="entry name" value="TFIIE/TFIIEa_HTH"/>
</dbReference>
<feature type="compositionally biased region" description="Acidic residues" evidence="4">
    <location>
        <begin position="400"/>
        <end position="412"/>
    </location>
</feature>
<dbReference type="GO" id="GO:0006367">
    <property type="term" value="P:transcription initiation at RNA polymerase II promoter"/>
    <property type="evidence" value="ECO:0007669"/>
    <property type="project" value="InterPro"/>
</dbReference>
<protein>
    <recommendedName>
        <fullName evidence="5">HTH TFE/IIEalpha-type domain-containing protein</fullName>
    </recommendedName>
</protein>
<dbReference type="PROSITE" id="PS51344">
    <property type="entry name" value="HTH_TFE_IIE"/>
    <property type="match status" value="1"/>
</dbReference>
<dbReference type="InterPro" id="IPR002853">
    <property type="entry name" value="TFIIE_asu"/>
</dbReference>
<proteinExistence type="inferred from homology"/>
<dbReference type="InterPro" id="IPR039997">
    <property type="entry name" value="TFE"/>
</dbReference>
<dbReference type="PANTHER" id="PTHR13097:SF7">
    <property type="entry name" value="GENERAL TRANSCRIPTION FACTOR IIE SUBUNIT 1"/>
    <property type="match status" value="1"/>
</dbReference>
<dbReference type="AlphaFoldDB" id="A0A0E9NI68"/>
<evidence type="ECO:0000313" key="6">
    <source>
        <dbReference type="EMBL" id="GAO49567.1"/>
    </source>
</evidence>
<keyword evidence="3" id="KW-0804">Transcription</keyword>
<evidence type="ECO:0000256" key="3">
    <source>
        <dbReference type="ARBA" id="ARBA00023163"/>
    </source>
</evidence>
<dbReference type="Gene3D" id="3.30.40.10">
    <property type="entry name" value="Zinc/RING finger domain, C3HC4 (zinc finger)"/>
    <property type="match status" value="1"/>
</dbReference>
<evidence type="ECO:0000256" key="2">
    <source>
        <dbReference type="ARBA" id="ARBA00023015"/>
    </source>
</evidence>
<feature type="region of interest" description="Disordered" evidence="4">
    <location>
        <begin position="353"/>
        <end position="412"/>
    </location>
</feature>
<accession>A0A0E9NI68</accession>
<dbReference type="InterPro" id="IPR024550">
    <property type="entry name" value="TFIIEa/SarR/Rpc3_HTH_dom"/>
</dbReference>
<dbReference type="SUPFAM" id="SSF57783">
    <property type="entry name" value="Zinc beta-ribbon"/>
    <property type="match status" value="1"/>
</dbReference>
<reference evidence="6 7" key="3">
    <citation type="journal article" date="2015" name="Genome Announc.">
        <title>Draft Genome Sequence of the Archiascomycetous Yeast Saitoella complicata.</title>
        <authorList>
            <person name="Yamauchi K."/>
            <person name="Kondo S."/>
            <person name="Hamamoto M."/>
            <person name="Takahashi Y."/>
            <person name="Ogura Y."/>
            <person name="Hayashi T."/>
            <person name="Nishida H."/>
        </authorList>
    </citation>
    <scope>NUCLEOTIDE SEQUENCE [LARGE SCALE GENOMIC DNA]</scope>
    <source>
        <strain evidence="6 7">NRRL Y-17804</strain>
    </source>
</reference>
<organism evidence="6 7">
    <name type="scientific">Saitoella complicata (strain BCRC 22490 / CBS 7301 / JCM 7358 / NBRC 10748 / NRRL Y-17804)</name>
    <dbReference type="NCBI Taxonomy" id="698492"/>
    <lineage>
        <taxon>Eukaryota</taxon>
        <taxon>Fungi</taxon>
        <taxon>Dikarya</taxon>
        <taxon>Ascomycota</taxon>
        <taxon>Taphrinomycotina</taxon>
        <taxon>Taphrinomycotina incertae sedis</taxon>
        <taxon>Saitoella</taxon>
    </lineage>
</organism>
<dbReference type="Pfam" id="PF02002">
    <property type="entry name" value="TFIIE_alpha"/>
    <property type="match status" value="1"/>
</dbReference>
<reference evidence="6 7" key="1">
    <citation type="journal article" date="2011" name="J. Gen. Appl. Microbiol.">
        <title>Draft genome sequencing of the enigmatic yeast Saitoella complicata.</title>
        <authorList>
            <person name="Nishida H."/>
            <person name="Hamamoto M."/>
            <person name="Sugiyama J."/>
        </authorList>
    </citation>
    <scope>NUCLEOTIDE SEQUENCE [LARGE SCALE GENOMIC DNA]</scope>
    <source>
        <strain evidence="6 7">NRRL Y-17804</strain>
    </source>
</reference>
<evidence type="ECO:0000256" key="4">
    <source>
        <dbReference type="SAM" id="MobiDB-lite"/>
    </source>
</evidence>
<evidence type="ECO:0000259" key="5">
    <source>
        <dbReference type="PROSITE" id="PS51344"/>
    </source>
</evidence>
<evidence type="ECO:0000256" key="1">
    <source>
        <dbReference type="ARBA" id="ARBA00008947"/>
    </source>
</evidence>
<name>A0A0E9NI68_SAICN</name>
<dbReference type="InterPro" id="IPR013083">
    <property type="entry name" value="Znf_RING/FYVE/PHD"/>
</dbReference>
<dbReference type="PANTHER" id="PTHR13097">
    <property type="entry name" value="TRANSCRIPTION INITIATION FACTOR IIE, ALPHA SUBUNIT"/>
    <property type="match status" value="1"/>
</dbReference>
<feature type="compositionally biased region" description="Acidic residues" evidence="4">
    <location>
        <begin position="360"/>
        <end position="373"/>
    </location>
</feature>
<dbReference type="STRING" id="698492.A0A0E9NI68"/>
<dbReference type="Proteomes" id="UP000033140">
    <property type="component" value="Unassembled WGS sequence"/>
</dbReference>
<dbReference type="OMA" id="DAIKWKV"/>